<dbReference type="Gene3D" id="1.10.10.760">
    <property type="entry name" value="E-set domains of sugar-utilizing enzymes"/>
    <property type="match status" value="1"/>
</dbReference>
<dbReference type="InterPro" id="IPR044901">
    <property type="entry name" value="Trehalose_TreZ_E-set_sf"/>
</dbReference>
<gene>
    <name evidence="2" type="ORF">ACFQZU_23450</name>
</gene>
<keyword evidence="3" id="KW-1185">Reference proteome</keyword>
<feature type="non-terminal residue" evidence="2">
    <location>
        <position position="1"/>
    </location>
</feature>
<dbReference type="InterPro" id="IPR017853">
    <property type="entry name" value="GH"/>
</dbReference>
<organism evidence="2 3">
    <name type="scientific">Streptomonospora algeriensis</name>
    <dbReference type="NCBI Taxonomy" id="995084"/>
    <lineage>
        <taxon>Bacteria</taxon>
        <taxon>Bacillati</taxon>
        <taxon>Actinomycetota</taxon>
        <taxon>Actinomycetes</taxon>
        <taxon>Streptosporangiales</taxon>
        <taxon>Nocardiopsidaceae</taxon>
        <taxon>Streptomonospora</taxon>
    </lineage>
</organism>
<dbReference type="Gene3D" id="3.20.20.80">
    <property type="entry name" value="Glycosidases"/>
    <property type="match status" value="1"/>
</dbReference>
<sequence>LIAESDRNDPATVTPREAGGHGLTAQWCDDIHHALHAALTGEGHGYYADFAAPEALPQTLARAFFHDGRYSGFRGRSHGAPADPGRIPGHRFLAYLQNHDQIGNRAAGDRMAGTATPGLLACGAALVLCSPYTPMVFMGEEWAASAPWPFFASFTDPGLAAGVRAGRRREFAAHGWDEAEVPDPLDPRTRERAVLRWEERESPPHRRTLGTYRELIAL</sequence>
<name>A0ABW3BMK5_9ACTN</name>
<protein>
    <submittedName>
        <fullName evidence="2">Malto-oligosyltrehalose trehalohydrolase</fullName>
    </submittedName>
</protein>
<dbReference type="EMBL" id="JBHTHR010001493">
    <property type="protein sequence ID" value="MFD0804252.1"/>
    <property type="molecule type" value="Genomic_DNA"/>
</dbReference>
<comment type="caution">
    <text evidence="2">The sequence shown here is derived from an EMBL/GenBank/DDBJ whole genome shotgun (WGS) entry which is preliminary data.</text>
</comment>
<evidence type="ECO:0000313" key="3">
    <source>
        <dbReference type="Proteomes" id="UP001596956"/>
    </source>
</evidence>
<feature type="non-terminal residue" evidence="2">
    <location>
        <position position="218"/>
    </location>
</feature>
<dbReference type="SUPFAM" id="SSF51445">
    <property type="entry name" value="(Trans)glycosidases"/>
    <property type="match status" value="1"/>
</dbReference>
<accession>A0ABW3BMK5</accession>
<reference evidence="3" key="1">
    <citation type="journal article" date="2019" name="Int. J. Syst. Evol. Microbiol.">
        <title>The Global Catalogue of Microorganisms (GCM) 10K type strain sequencing project: providing services to taxonomists for standard genome sequencing and annotation.</title>
        <authorList>
            <consortium name="The Broad Institute Genomics Platform"/>
            <consortium name="The Broad Institute Genome Sequencing Center for Infectious Disease"/>
            <person name="Wu L."/>
            <person name="Ma J."/>
        </authorList>
    </citation>
    <scope>NUCLEOTIDE SEQUENCE [LARGE SCALE GENOMIC DNA]</scope>
    <source>
        <strain evidence="3">CCUG 63369</strain>
    </source>
</reference>
<proteinExistence type="predicted"/>
<dbReference type="Proteomes" id="UP001596956">
    <property type="component" value="Unassembled WGS sequence"/>
</dbReference>
<feature type="region of interest" description="Disordered" evidence="1">
    <location>
        <begin position="1"/>
        <end position="20"/>
    </location>
</feature>
<evidence type="ECO:0000313" key="2">
    <source>
        <dbReference type="EMBL" id="MFD0804252.1"/>
    </source>
</evidence>
<evidence type="ECO:0000256" key="1">
    <source>
        <dbReference type="SAM" id="MobiDB-lite"/>
    </source>
</evidence>